<evidence type="ECO:0000256" key="6">
    <source>
        <dbReference type="SAM" id="Phobius"/>
    </source>
</evidence>
<name>A0AAN8Q5R3_PATCE</name>
<gene>
    <name evidence="7" type="ORF">SNE40_010968</name>
</gene>
<keyword evidence="5" id="KW-0675">Receptor</keyword>
<evidence type="ECO:0000256" key="3">
    <source>
        <dbReference type="ARBA" id="ARBA00022989"/>
    </source>
</evidence>
<proteinExistence type="predicted"/>
<keyword evidence="4 6" id="KW-0472">Membrane</keyword>
<dbReference type="AlphaFoldDB" id="A0AAN8Q5R3"/>
<comment type="caution">
    <text evidence="7">The sequence shown here is derived from an EMBL/GenBank/DDBJ whole genome shotgun (WGS) entry which is preliminary data.</text>
</comment>
<feature type="transmembrane region" description="Helical" evidence="6">
    <location>
        <begin position="275"/>
        <end position="296"/>
    </location>
</feature>
<feature type="transmembrane region" description="Helical" evidence="6">
    <location>
        <begin position="308"/>
        <end position="327"/>
    </location>
</feature>
<reference evidence="7 8" key="1">
    <citation type="submission" date="2024-01" db="EMBL/GenBank/DDBJ databases">
        <title>The genome of the rayed Mediterranean limpet Patella caerulea (Linnaeus, 1758).</title>
        <authorList>
            <person name="Anh-Thu Weber A."/>
            <person name="Halstead-Nussloch G."/>
        </authorList>
    </citation>
    <scope>NUCLEOTIDE SEQUENCE [LARGE SCALE GENOMIC DNA]</scope>
    <source>
        <strain evidence="7">AATW-2023a</strain>
        <tissue evidence="7">Whole specimen</tissue>
    </source>
</reference>
<feature type="transmembrane region" description="Helical" evidence="6">
    <location>
        <begin position="153"/>
        <end position="179"/>
    </location>
</feature>
<evidence type="ECO:0000256" key="5">
    <source>
        <dbReference type="ARBA" id="ARBA00023170"/>
    </source>
</evidence>
<protein>
    <recommendedName>
        <fullName evidence="9">Gustatory receptor</fullName>
    </recommendedName>
</protein>
<keyword evidence="3 6" id="KW-1133">Transmembrane helix</keyword>
<dbReference type="GO" id="GO:0051606">
    <property type="term" value="P:detection of stimulus"/>
    <property type="evidence" value="ECO:0007669"/>
    <property type="project" value="UniProtKB-ARBA"/>
</dbReference>
<dbReference type="GO" id="GO:0038023">
    <property type="term" value="F:signaling receptor activity"/>
    <property type="evidence" value="ECO:0007669"/>
    <property type="project" value="UniProtKB-ARBA"/>
</dbReference>
<evidence type="ECO:0000313" key="8">
    <source>
        <dbReference type="Proteomes" id="UP001347796"/>
    </source>
</evidence>
<dbReference type="Proteomes" id="UP001347796">
    <property type="component" value="Unassembled WGS sequence"/>
</dbReference>
<accession>A0AAN8Q5R3</accession>
<dbReference type="GO" id="GO:0016020">
    <property type="term" value="C:membrane"/>
    <property type="evidence" value="ECO:0007669"/>
    <property type="project" value="UniProtKB-SubCell"/>
</dbReference>
<dbReference type="EMBL" id="JAZGQO010000007">
    <property type="protein sequence ID" value="KAK6183495.1"/>
    <property type="molecule type" value="Genomic_DNA"/>
</dbReference>
<dbReference type="GO" id="GO:0007606">
    <property type="term" value="P:sensory perception of chemical stimulus"/>
    <property type="evidence" value="ECO:0007669"/>
    <property type="project" value="TreeGrafter"/>
</dbReference>
<organism evidence="7 8">
    <name type="scientific">Patella caerulea</name>
    <name type="common">Rayed Mediterranean limpet</name>
    <dbReference type="NCBI Taxonomy" id="87958"/>
    <lineage>
        <taxon>Eukaryota</taxon>
        <taxon>Metazoa</taxon>
        <taxon>Spiralia</taxon>
        <taxon>Lophotrochozoa</taxon>
        <taxon>Mollusca</taxon>
        <taxon>Gastropoda</taxon>
        <taxon>Patellogastropoda</taxon>
        <taxon>Patelloidea</taxon>
        <taxon>Patellidae</taxon>
        <taxon>Patella</taxon>
    </lineage>
</organism>
<sequence>MHTDKCVNPLGINRIQDVMKPVLVILELFGLFYTQRDNKIDAKETKDGSECVVEKKHSNKFKKMYCWVVLCCLAVSTLRYIPGFWTGASFVPGFTVLKVINASWFCQGLFSATVTLFNCHSGSWNDFFKLWNKAIQNAHCKGLCLLLKNLRRFAVICIIFAWVFWIFNVVGIFLMVFIFNTDFINSFTNPLPDNSAWRVILLLIHAYFSAISAFSIPLVLVCSKSIAGAFYLLSHRLSCAIKTNPTKFPANLEQLRRQHLELCNLVDILDRPMRILLVNLLTIYIFLACFNLYQLINSNNNLVNTMMMVMWLLTAYLGVGFVSWFAATVHEAVSNVLLLIRL</sequence>
<evidence type="ECO:0000256" key="1">
    <source>
        <dbReference type="ARBA" id="ARBA00004141"/>
    </source>
</evidence>
<keyword evidence="8" id="KW-1185">Reference proteome</keyword>
<keyword evidence="2 6" id="KW-0812">Transmembrane</keyword>
<feature type="transmembrane region" description="Helical" evidence="6">
    <location>
        <begin position="64"/>
        <end position="82"/>
    </location>
</feature>
<comment type="subcellular location">
    <subcellularLocation>
        <location evidence="1">Membrane</location>
        <topology evidence="1">Multi-pass membrane protein</topology>
    </subcellularLocation>
</comment>
<evidence type="ECO:0008006" key="9">
    <source>
        <dbReference type="Google" id="ProtNLM"/>
    </source>
</evidence>
<evidence type="ECO:0000256" key="4">
    <source>
        <dbReference type="ARBA" id="ARBA00023136"/>
    </source>
</evidence>
<dbReference type="PANTHER" id="PTHR21421:SF29">
    <property type="entry name" value="GUSTATORY RECEPTOR 5A FOR TREHALOSE-RELATED"/>
    <property type="match status" value="1"/>
</dbReference>
<evidence type="ECO:0000256" key="2">
    <source>
        <dbReference type="ARBA" id="ARBA00022692"/>
    </source>
</evidence>
<dbReference type="PANTHER" id="PTHR21421">
    <property type="entry name" value="GUSTATORY RECEPTOR"/>
    <property type="match status" value="1"/>
</dbReference>
<feature type="transmembrane region" description="Helical" evidence="6">
    <location>
        <begin position="199"/>
        <end position="222"/>
    </location>
</feature>
<feature type="transmembrane region" description="Helical" evidence="6">
    <location>
        <begin position="102"/>
        <end position="119"/>
    </location>
</feature>
<evidence type="ECO:0000313" key="7">
    <source>
        <dbReference type="EMBL" id="KAK6183495.1"/>
    </source>
</evidence>